<keyword evidence="3" id="KW-1185">Reference proteome</keyword>
<protein>
    <submittedName>
        <fullName evidence="2">Uncharacterized protein</fullName>
    </submittedName>
</protein>
<comment type="caution">
    <text evidence="2">The sequence shown here is derived from an EMBL/GenBank/DDBJ whole genome shotgun (WGS) entry which is preliminary data.</text>
</comment>
<dbReference type="Proteomes" id="UP000264217">
    <property type="component" value="Unassembled WGS sequence"/>
</dbReference>
<feature type="chain" id="PRO_5016646095" evidence="1">
    <location>
        <begin position="22"/>
        <end position="133"/>
    </location>
</feature>
<name>A0A372NRK1_9SPHI</name>
<reference evidence="2 3" key="1">
    <citation type="submission" date="2018-08" db="EMBL/GenBank/DDBJ databases">
        <title>Mucilaginibacter sp. MYSH2.</title>
        <authorList>
            <person name="Seo T."/>
        </authorList>
    </citation>
    <scope>NUCLEOTIDE SEQUENCE [LARGE SCALE GENOMIC DNA]</scope>
    <source>
        <strain evidence="2 3">MYSH2</strain>
    </source>
</reference>
<organism evidence="2 3">
    <name type="scientific">Mucilaginibacter conchicola</name>
    <dbReference type="NCBI Taxonomy" id="2303333"/>
    <lineage>
        <taxon>Bacteria</taxon>
        <taxon>Pseudomonadati</taxon>
        <taxon>Bacteroidota</taxon>
        <taxon>Sphingobacteriia</taxon>
        <taxon>Sphingobacteriales</taxon>
        <taxon>Sphingobacteriaceae</taxon>
        <taxon>Mucilaginibacter</taxon>
    </lineage>
</organism>
<dbReference type="RefSeq" id="WP_117391474.1">
    <property type="nucleotide sequence ID" value="NZ_QWDC01000002.1"/>
</dbReference>
<dbReference type="OrthoDB" id="672896at2"/>
<sequence>MKKILSILCVAILAVTVSSCKKETVISPDNNFSFVEQVPASRWTVFNSTTNTVSIDVPEIDDYANEHYAILVYMALGDNAPWEQVPETYEGTAFSFTHNIGNVSIYQQNATGTGTPVAPSNAYFKVVIVKANP</sequence>
<evidence type="ECO:0000256" key="1">
    <source>
        <dbReference type="SAM" id="SignalP"/>
    </source>
</evidence>
<gene>
    <name evidence="2" type="ORF">D0C36_09905</name>
</gene>
<proteinExistence type="predicted"/>
<evidence type="ECO:0000313" key="2">
    <source>
        <dbReference type="EMBL" id="RFZ91762.1"/>
    </source>
</evidence>
<dbReference type="PROSITE" id="PS51257">
    <property type="entry name" value="PROKAR_LIPOPROTEIN"/>
    <property type="match status" value="1"/>
</dbReference>
<accession>A0A372NRK1</accession>
<dbReference type="AlphaFoldDB" id="A0A372NRK1"/>
<dbReference type="EMBL" id="QWDC01000002">
    <property type="protein sequence ID" value="RFZ91762.1"/>
    <property type="molecule type" value="Genomic_DNA"/>
</dbReference>
<feature type="signal peptide" evidence="1">
    <location>
        <begin position="1"/>
        <end position="21"/>
    </location>
</feature>
<evidence type="ECO:0000313" key="3">
    <source>
        <dbReference type="Proteomes" id="UP000264217"/>
    </source>
</evidence>
<keyword evidence="1" id="KW-0732">Signal</keyword>